<evidence type="ECO:0000313" key="3">
    <source>
        <dbReference type="Proteomes" id="UP000005240"/>
    </source>
</evidence>
<dbReference type="EMBL" id="ADAS02000168">
    <property type="protein sequence ID" value="OAV88562.1"/>
    <property type="molecule type" value="Genomic_DNA"/>
</dbReference>
<reference evidence="1" key="1">
    <citation type="submission" date="2009-11" db="EMBL/GenBank/DDBJ databases">
        <authorList>
            <consortium name="The Broad Institute Genome Sequencing Platform"/>
            <person name="Ward D."/>
            <person name="Feldgarden M."/>
            <person name="Earl A."/>
            <person name="Young S.K."/>
            <person name="Zeng Q."/>
            <person name="Koehrsen M."/>
            <person name="Alvarado L."/>
            <person name="Berlin A."/>
            <person name="Bochicchio J."/>
            <person name="Borenstein D."/>
            <person name="Chapman S.B."/>
            <person name="Chen Z."/>
            <person name="Engels R."/>
            <person name="Freedman E."/>
            <person name="Gellesch M."/>
            <person name="Goldberg J."/>
            <person name="Griggs A."/>
            <person name="Gujja S."/>
            <person name="Heilman E."/>
            <person name="Heiman D."/>
            <person name="Hepburn T."/>
            <person name="Howarth C."/>
            <person name="Jen D."/>
            <person name="Larson L."/>
            <person name="Lewis B."/>
            <person name="Mehta T."/>
            <person name="Park D."/>
            <person name="Pearson M."/>
            <person name="Roberts A."/>
            <person name="Saif S."/>
            <person name="Shea T."/>
            <person name="Shenoy N."/>
            <person name="Sisk P."/>
            <person name="Stolte C."/>
            <person name="Sykes S."/>
            <person name="Thomson T."/>
            <person name="Walk T."/>
            <person name="White J."/>
            <person name="Yandava C."/>
            <person name="Izard J."/>
            <person name="Baranova O.V."/>
            <person name="Blanton J.M."/>
            <person name="Tanner A.C."/>
            <person name="Dewhirst F.E."/>
            <person name="Haas B."/>
            <person name="Nusbaum C."/>
            <person name="Birren B."/>
        </authorList>
    </citation>
    <scope>NUCLEOTIDE SEQUENCE [LARGE SCALE GENOMIC DNA]</scope>
    <source>
        <strain evidence="1">1-1 BBBD Race 1</strain>
    </source>
</reference>
<dbReference type="PANTHER" id="PTHR33246">
    <property type="entry name" value="CCHC-TYPE DOMAIN-CONTAINING PROTEIN"/>
    <property type="match status" value="1"/>
</dbReference>
<dbReference type="Proteomes" id="UP000005240">
    <property type="component" value="Unassembled WGS sequence"/>
</dbReference>
<name>A0A180G8C3_PUCT1</name>
<dbReference type="PANTHER" id="PTHR33246:SF51">
    <property type="entry name" value="MYB_SANT-LIKE DOMAIN-CONTAINING PROTEIN"/>
    <property type="match status" value="1"/>
</dbReference>
<dbReference type="EnsemblFungi" id="PTTG_28996-t43_1">
    <property type="protein sequence ID" value="PTTG_28996-t43_1-p1"/>
    <property type="gene ID" value="PTTG_28996"/>
</dbReference>
<accession>A0A180G8C3</accession>
<gene>
    <name evidence="1" type="ORF">PTTG_28996</name>
</gene>
<reference evidence="2" key="4">
    <citation type="submission" date="2025-05" db="UniProtKB">
        <authorList>
            <consortium name="EnsemblFungi"/>
        </authorList>
    </citation>
    <scope>IDENTIFICATION</scope>
    <source>
        <strain evidence="2">isolate 1-1 / race 1 (BBBD)</strain>
    </source>
</reference>
<dbReference type="AlphaFoldDB" id="A0A180G8C3"/>
<protein>
    <submittedName>
        <fullName evidence="1 2">Uncharacterized protein</fullName>
    </submittedName>
</protein>
<evidence type="ECO:0000313" key="2">
    <source>
        <dbReference type="EnsemblFungi" id="PTTG_28996-t43_1-p1"/>
    </source>
</evidence>
<proteinExistence type="predicted"/>
<organism evidence="1">
    <name type="scientific">Puccinia triticina (isolate 1-1 / race 1 (BBBD))</name>
    <name type="common">Brown leaf rust fungus</name>
    <dbReference type="NCBI Taxonomy" id="630390"/>
    <lineage>
        <taxon>Eukaryota</taxon>
        <taxon>Fungi</taxon>
        <taxon>Dikarya</taxon>
        <taxon>Basidiomycota</taxon>
        <taxon>Pucciniomycotina</taxon>
        <taxon>Pucciniomycetes</taxon>
        <taxon>Pucciniales</taxon>
        <taxon>Pucciniaceae</taxon>
        <taxon>Puccinia</taxon>
    </lineage>
</organism>
<sequence length="199" mass="23432">MTQQQQHYQSTYQQSNYPPGFIDDDELFYDGNQFFTFLRKYEQAADWFGSTKFQRALQIGQFIRSEKLHCEFEDMDGYEYEQCNWDTLQTEMIETWGDEMMYTIDYLFELAELQKARQRIINYQPYRRYLEKFTTILKYLVKNKHINKEDNPGLLFLSAFSTGIQQSIKRTLSKSLGAAAWLNEGTALATGQGTMGLSV</sequence>
<reference evidence="2 3" key="3">
    <citation type="journal article" date="2017" name="G3 (Bethesda)">
        <title>Comparative analysis highlights variable genome content of wheat rusts and divergence of the mating loci.</title>
        <authorList>
            <person name="Cuomo C.A."/>
            <person name="Bakkeren G."/>
            <person name="Khalil H.B."/>
            <person name="Panwar V."/>
            <person name="Joly D."/>
            <person name="Linning R."/>
            <person name="Sakthikumar S."/>
            <person name="Song X."/>
            <person name="Adiconis X."/>
            <person name="Fan L."/>
            <person name="Goldberg J.M."/>
            <person name="Levin J.Z."/>
            <person name="Young S."/>
            <person name="Zeng Q."/>
            <person name="Anikster Y."/>
            <person name="Bruce M."/>
            <person name="Wang M."/>
            <person name="Yin C."/>
            <person name="McCallum B."/>
            <person name="Szabo L.J."/>
            <person name="Hulbert S."/>
            <person name="Chen X."/>
            <person name="Fellers J.P."/>
        </authorList>
    </citation>
    <scope>NUCLEOTIDE SEQUENCE</scope>
    <source>
        <strain evidence="3">Isolate 1-1 / race 1 (BBBD)</strain>
        <strain evidence="2">isolate 1-1 / race 1 (BBBD)</strain>
    </source>
</reference>
<keyword evidence="3" id="KW-1185">Reference proteome</keyword>
<dbReference type="VEuPathDB" id="FungiDB:PTTG_28996"/>
<reference evidence="1" key="2">
    <citation type="submission" date="2016-05" db="EMBL/GenBank/DDBJ databases">
        <title>Comparative analysis highlights variable genome content of wheat rusts and divergence of the mating loci.</title>
        <authorList>
            <person name="Cuomo C.A."/>
            <person name="Bakkeren G."/>
            <person name="Szabo L."/>
            <person name="Khalil H."/>
            <person name="Joly D."/>
            <person name="Goldberg J."/>
            <person name="Young S."/>
            <person name="Zeng Q."/>
            <person name="Fellers J."/>
        </authorList>
    </citation>
    <scope>NUCLEOTIDE SEQUENCE [LARGE SCALE GENOMIC DNA]</scope>
    <source>
        <strain evidence="1">1-1 BBBD Race 1</strain>
    </source>
</reference>
<evidence type="ECO:0000313" key="1">
    <source>
        <dbReference type="EMBL" id="OAV88562.1"/>
    </source>
</evidence>